<name>A0A4Y1RFB0_PRUDU</name>
<evidence type="ECO:0000313" key="1">
    <source>
        <dbReference type="EMBL" id="BBH02753.1"/>
    </source>
</evidence>
<dbReference type="EMBL" id="AP019301">
    <property type="protein sequence ID" value="BBH02753.1"/>
    <property type="molecule type" value="Genomic_DNA"/>
</dbReference>
<accession>A0A4Y1RFB0</accession>
<sequence length="130" mass="14906">MKFLRSGKEVRKVMRNFLWEGTEERRKEKGALIGGGAVFVGGLISVDSLSTNLSLLLMQKPEDIPPKKERTLREQEMQYPPPNNISTFSLPQQQSFLNVGCRRNRKNNRIDKDHNPKTFGAQLRKHIDAT</sequence>
<proteinExistence type="predicted"/>
<protein>
    <submittedName>
        <fullName evidence="1">Mob1/phocein family protein</fullName>
    </submittedName>
</protein>
<dbReference type="AlphaFoldDB" id="A0A4Y1RFB0"/>
<organism evidence="1">
    <name type="scientific">Prunus dulcis</name>
    <name type="common">Almond</name>
    <name type="synonym">Amygdalus dulcis</name>
    <dbReference type="NCBI Taxonomy" id="3755"/>
    <lineage>
        <taxon>Eukaryota</taxon>
        <taxon>Viridiplantae</taxon>
        <taxon>Streptophyta</taxon>
        <taxon>Embryophyta</taxon>
        <taxon>Tracheophyta</taxon>
        <taxon>Spermatophyta</taxon>
        <taxon>Magnoliopsida</taxon>
        <taxon>eudicotyledons</taxon>
        <taxon>Gunneridae</taxon>
        <taxon>Pentapetalae</taxon>
        <taxon>rosids</taxon>
        <taxon>fabids</taxon>
        <taxon>Rosales</taxon>
        <taxon>Rosaceae</taxon>
        <taxon>Amygdaloideae</taxon>
        <taxon>Amygdaleae</taxon>
        <taxon>Prunus</taxon>
    </lineage>
</organism>
<reference evidence="1" key="1">
    <citation type="journal article" date="2019" name="Science">
        <title>Mutation of a bHLH transcription factor allowed almond domestication.</title>
        <authorList>
            <person name="Sanchez-Perez R."/>
            <person name="Pavan S."/>
            <person name="Mazzeo R."/>
            <person name="Moldovan C."/>
            <person name="Aiese Cigliano R."/>
            <person name="Del Cueto J."/>
            <person name="Ricciardi F."/>
            <person name="Lotti C."/>
            <person name="Ricciardi L."/>
            <person name="Dicenta F."/>
            <person name="Lopez-Marques R.L."/>
            <person name="Lindberg Moller B."/>
        </authorList>
    </citation>
    <scope>NUCLEOTIDE SEQUENCE</scope>
</reference>
<gene>
    <name evidence="1" type="ORF">Prudu_013423</name>
</gene>